<keyword evidence="4 6" id="KW-0503">Monooxygenase</keyword>
<evidence type="ECO:0000256" key="1">
    <source>
        <dbReference type="ARBA" id="ARBA00022630"/>
    </source>
</evidence>
<dbReference type="Gene3D" id="3.20.20.30">
    <property type="entry name" value="Luciferase-like domain"/>
    <property type="match status" value="1"/>
</dbReference>
<dbReference type="GO" id="GO:0046306">
    <property type="term" value="P:alkanesulfonate catabolic process"/>
    <property type="evidence" value="ECO:0007669"/>
    <property type="project" value="TreeGrafter"/>
</dbReference>
<dbReference type="EMBL" id="BMOE01000010">
    <property type="protein sequence ID" value="GGJ82057.1"/>
    <property type="molecule type" value="Genomic_DNA"/>
</dbReference>
<reference evidence="6" key="2">
    <citation type="submission" date="2020-09" db="EMBL/GenBank/DDBJ databases">
        <authorList>
            <person name="Sun Q."/>
            <person name="Ohkuma M."/>
        </authorList>
    </citation>
    <scope>NUCLEOTIDE SEQUENCE</scope>
    <source>
        <strain evidence="6">JCM 14371</strain>
    </source>
</reference>
<feature type="domain" description="Luciferase-like" evidence="5">
    <location>
        <begin position="8"/>
        <end position="303"/>
    </location>
</feature>
<dbReference type="Pfam" id="PF00296">
    <property type="entry name" value="Bac_luciferase"/>
    <property type="match status" value="1"/>
</dbReference>
<sequence length="339" mass="37085">MLSATSPQYQPSFELNRAITLAAERHGFEFVLSMVKLRGFGGKTEFWDYNLESFTLMAGLAAVTSRIQLYASVATLTLHPAMVARMAVTIDDISGGRFGINIVSGWNRSEYAQMGVWPGDEHYGARYDHASEYVQVMKDLWRDGVSNFKGQYFQMDDCRLLPKPSHDIPLVCAGASERGMAFCAEYGDHNFMIADTEGTNLRAFNDTLSGIAQRAGRQVGTYALYTVILADTDDEARAREQHYRDGADLDAIAFMTGQASLDTAGTTAQVISQLQGATFMGIGLLVGSPATVAREIDRLAEIPGTSGMMLTFDDFVLGVERFGSEVMPLLKCRQALAAD</sequence>
<dbReference type="AlphaFoldDB" id="A0A917PJS4"/>
<dbReference type="SUPFAM" id="SSF51679">
    <property type="entry name" value="Bacterial luciferase-like"/>
    <property type="match status" value="1"/>
</dbReference>
<evidence type="ECO:0000313" key="7">
    <source>
        <dbReference type="Proteomes" id="UP000635726"/>
    </source>
</evidence>
<keyword evidence="3" id="KW-0560">Oxidoreductase</keyword>
<protein>
    <submittedName>
        <fullName evidence="6">Pyrimidine monooxygenase RutA</fullName>
    </submittedName>
</protein>
<gene>
    <name evidence="6" type="primary">rutA</name>
    <name evidence="6" type="ORF">GCM10008939_27450</name>
</gene>
<comment type="caution">
    <text evidence="6">The sequence shown here is derived from an EMBL/GenBank/DDBJ whole genome shotgun (WGS) entry which is preliminary data.</text>
</comment>
<keyword evidence="7" id="KW-1185">Reference proteome</keyword>
<evidence type="ECO:0000313" key="6">
    <source>
        <dbReference type="EMBL" id="GGJ82057.1"/>
    </source>
</evidence>
<dbReference type="PANTHER" id="PTHR42847:SF4">
    <property type="entry name" value="ALKANESULFONATE MONOOXYGENASE-RELATED"/>
    <property type="match status" value="1"/>
</dbReference>
<organism evidence="6 7">
    <name type="scientific">Deinococcus aquiradiocola</name>
    <dbReference type="NCBI Taxonomy" id="393059"/>
    <lineage>
        <taxon>Bacteria</taxon>
        <taxon>Thermotogati</taxon>
        <taxon>Deinococcota</taxon>
        <taxon>Deinococci</taxon>
        <taxon>Deinococcales</taxon>
        <taxon>Deinococcaceae</taxon>
        <taxon>Deinococcus</taxon>
    </lineage>
</organism>
<evidence type="ECO:0000259" key="5">
    <source>
        <dbReference type="Pfam" id="PF00296"/>
    </source>
</evidence>
<dbReference type="PANTHER" id="PTHR42847">
    <property type="entry name" value="ALKANESULFONATE MONOOXYGENASE"/>
    <property type="match status" value="1"/>
</dbReference>
<dbReference type="InterPro" id="IPR036661">
    <property type="entry name" value="Luciferase-like_sf"/>
</dbReference>
<keyword evidence="1" id="KW-0285">Flavoprotein</keyword>
<dbReference type="InterPro" id="IPR050172">
    <property type="entry name" value="SsuD_RutA_monooxygenase"/>
</dbReference>
<proteinExistence type="predicted"/>
<reference evidence="6" key="1">
    <citation type="journal article" date="2014" name="Int. J. Syst. Evol. Microbiol.">
        <title>Complete genome sequence of Corynebacterium casei LMG S-19264T (=DSM 44701T), isolated from a smear-ripened cheese.</title>
        <authorList>
            <consortium name="US DOE Joint Genome Institute (JGI-PGF)"/>
            <person name="Walter F."/>
            <person name="Albersmeier A."/>
            <person name="Kalinowski J."/>
            <person name="Ruckert C."/>
        </authorList>
    </citation>
    <scope>NUCLEOTIDE SEQUENCE</scope>
    <source>
        <strain evidence="6">JCM 14371</strain>
    </source>
</reference>
<dbReference type="Proteomes" id="UP000635726">
    <property type="component" value="Unassembled WGS sequence"/>
</dbReference>
<dbReference type="InterPro" id="IPR011251">
    <property type="entry name" value="Luciferase-like_dom"/>
</dbReference>
<evidence type="ECO:0000256" key="4">
    <source>
        <dbReference type="ARBA" id="ARBA00023033"/>
    </source>
</evidence>
<evidence type="ECO:0000256" key="3">
    <source>
        <dbReference type="ARBA" id="ARBA00023002"/>
    </source>
</evidence>
<keyword evidence="2" id="KW-0288">FMN</keyword>
<name>A0A917PJS4_9DEIO</name>
<accession>A0A917PJS4</accession>
<dbReference type="GO" id="GO:0008726">
    <property type="term" value="F:alkanesulfonate monooxygenase activity"/>
    <property type="evidence" value="ECO:0007669"/>
    <property type="project" value="TreeGrafter"/>
</dbReference>
<evidence type="ECO:0000256" key="2">
    <source>
        <dbReference type="ARBA" id="ARBA00022643"/>
    </source>
</evidence>